<organism evidence="1 2">
    <name type="scientific">Phaseolus angularis</name>
    <name type="common">Azuki bean</name>
    <name type="synonym">Vigna angularis</name>
    <dbReference type="NCBI Taxonomy" id="3914"/>
    <lineage>
        <taxon>Eukaryota</taxon>
        <taxon>Viridiplantae</taxon>
        <taxon>Streptophyta</taxon>
        <taxon>Embryophyta</taxon>
        <taxon>Tracheophyta</taxon>
        <taxon>Spermatophyta</taxon>
        <taxon>Magnoliopsida</taxon>
        <taxon>eudicotyledons</taxon>
        <taxon>Gunneridae</taxon>
        <taxon>Pentapetalae</taxon>
        <taxon>rosids</taxon>
        <taxon>fabids</taxon>
        <taxon>Fabales</taxon>
        <taxon>Fabaceae</taxon>
        <taxon>Papilionoideae</taxon>
        <taxon>50 kb inversion clade</taxon>
        <taxon>NPAAA clade</taxon>
        <taxon>indigoferoid/millettioid clade</taxon>
        <taxon>Phaseoleae</taxon>
        <taxon>Vigna</taxon>
    </lineage>
</organism>
<dbReference type="PANTHER" id="PTHR31482:SF11">
    <property type="entry name" value="CYCLIN-LIKE F-BOX"/>
    <property type="match status" value="1"/>
</dbReference>
<dbReference type="EMBL" id="JABFOF010000002">
    <property type="protein sequence ID" value="KAG2405534.1"/>
    <property type="molecule type" value="Genomic_DNA"/>
</dbReference>
<sequence>MTIYFTYRLQLNKDKQLDWWYAVVGHMESCNEKQNFCRCGYSDTLVLEFKQYNEGSSMGRVKLLRNEKEYEEATGCYGGIRKLQSEEIQRWEKLLPLYNQTPVFIP</sequence>
<accession>A0A8T0L0W2</accession>
<reference evidence="1 2" key="1">
    <citation type="submission" date="2020-05" db="EMBL/GenBank/DDBJ databases">
        <title>Vigna angularis (adzuki bean) Var. LongXiaoDou No. 4 denovo assembly.</title>
        <authorList>
            <person name="Xiang H."/>
        </authorList>
    </citation>
    <scope>NUCLEOTIDE SEQUENCE [LARGE SCALE GENOMIC DNA]</scope>
    <source>
        <tissue evidence="1">Leaf</tissue>
    </source>
</reference>
<protein>
    <submittedName>
        <fullName evidence="1">Uncharacterized protein</fullName>
    </submittedName>
</protein>
<evidence type="ECO:0000313" key="2">
    <source>
        <dbReference type="Proteomes" id="UP000743370"/>
    </source>
</evidence>
<name>A0A8T0L0W2_PHAAN</name>
<dbReference type="AlphaFoldDB" id="A0A8T0L0W2"/>
<evidence type="ECO:0000313" key="1">
    <source>
        <dbReference type="EMBL" id="KAG2405534.1"/>
    </source>
</evidence>
<dbReference type="PANTHER" id="PTHR31482">
    <property type="entry name" value="ESTS AU081301(E20138)"/>
    <property type="match status" value="1"/>
</dbReference>
<proteinExistence type="predicted"/>
<comment type="caution">
    <text evidence="1">The sequence shown here is derived from an EMBL/GenBank/DDBJ whole genome shotgun (WGS) entry which is preliminary data.</text>
</comment>
<gene>
    <name evidence="1" type="ORF">HKW66_Vig0047890</name>
</gene>
<dbReference type="Proteomes" id="UP000743370">
    <property type="component" value="Unassembled WGS sequence"/>
</dbReference>